<evidence type="ECO:0000256" key="9">
    <source>
        <dbReference type="ARBA" id="ARBA00023326"/>
    </source>
</evidence>
<dbReference type="FunFam" id="3.20.20.80:FF:000095">
    <property type="entry name" value="Endochitinase B1"/>
    <property type="match status" value="1"/>
</dbReference>
<dbReference type="SUPFAM" id="SSF54556">
    <property type="entry name" value="Chitinase insertion domain"/>
    <property type="match status" value="1"/>
</dbReference>
<comment type="similarity">
    <text evidence="2">Belongs to the glycosyl hydrolase 18 family. Chitinase class V subfamily.</text>
</comment>
<evidence type="ECO:0000256" key="6">
    <source>
        <dbReference type="ARBA" id="ARBA00023180"/>
    </source>
</evidence>
<feature type="domain" description="GH18" evidence="12">
    <location>
        <begin position="46"/>
        <end position="410"/>
    </location>
</feature>
<protein>
    <recommendedName>
        <fullName evidence="3">chitinase</fullName>
        <ecNumber evidence="3">3.2.1.14</ecNumber>
    </recommendedName>
</protein>
<evidence type="ECO:0000256" key="11">
    <source>
        <dbReference type="SAM" id="SignalP"/>
    </source>
</evidence>
<evidence type="ECO:0000256" key="7">
    <source>
        <dbReference type="ARBA" id="ARBA00023277"/>
    </source>
</evidence>
<dbReference type="Pfam" id="PF00704">
    <property type="entry name" value="Glyco_hydro_18"/>
    <property type="match status" value="1"/>
</dbReference>
<dbReference type="EMBL" id="MU006091">
    <property type="protein sequence ID" value="KAF2841521.1"/>
    <property type="molecule type" value="Genomic_DNA"/>
</dbReference>
<dbReference type="InterPro" id="IPR001223">
    <property type="entry name" value="Glyco_hydro18_cat"/>
</dbReference>
<keyword evidence="5" id="KW-0146">Chitin degradation</keyword>
<dbReference type="Gene3D" id="3.20.20.80">
    <property type="entry name" value="Glycosidases"/>
    <property type="match status" value="1"/>
</dbReference>
<gene>
    <name evidence="13" type="ORF">M501DRAFT_1014320</name>
</gene>
<accession>A0A9P4SET7</accession>
<name>A0A9P4SET7_9PEZI</name>
<dbReference type="GO" id="GO:0008061">
    <property type="term" value="F:chitin binding"/>
    <property type="evidence" value="ECO:0007669"/>
    <property type="project" value="InterPro"/>
</dbReference>
<evidence type="ECO:0000256" key="4">
    <source>
        <dbReference type="ARBA" id="ARBA00022801"/>
    </source>
</evidence>
<sequence>MRFSIFSVLSLAWLASAAVIPKDAQPTTVDAVNLENGIEARAASGLRSVAYFTNWGIYGRNYQPQQIPANQLTHILYAFANVRPETGEVYLSDTYADLDKHYPTDSWNDVGTNVYGCIKQLFLLKKQNRKLKILLSIGGWTYSSNFPQAAATAAGRSKFASSAVTLLKDLGLDGLDIDWEYPADDTQANNLVLLLQATRQALDNYSRQSANGQHLLLTVASPAGPVNYNKMKLKAMDAYLDFWNLMAYDFSGSWDTMAGHDANLYASSNNPNSTPFNADQAVRAYIAAGVPANKIVLGMPLYGRAFTNTNGPGQSFSGVGEGSWENGIWDYKALPQAGATVSTDNSIVASWSYDAGKRLFISYDTPGVIRTKASYIQSKGLGGGMWWELSGDKTGADSLVSTLVSAVGGTGSLDQSANLLTYPASKYDNLRAQFPNGRVPTNGTVSR</sequence>
<evidence type="ECO:0000256" key="5">
    <source>
        <dbReference type="ARBA" id="ARBA00023024"/>
    </source>
</evidence>
<evidence type="ECO:0000256" key="8">
    <source>
        <dbReference type="ARBA" id="ARBA00023295"/>
    </source>
</evidence>
<dbReference type="PROSITE" id="PS51910">
    <property type="entry name" value="GH18_2"/>
    <property type="match status" value="1"/>
</dbReference>
<dbReference type="PROSITE" id="PS01095">
    <property type="entry name" value="GH18_1"/>
    <property type="match status" value="1"/>
</dbReference>
<comment type="catalytic activity">
    <reaction evidence="1">
        <text>Random endo-hydrolysis of N-acetyl-beta-D-glucosaminide (1-&gt;4)-beta-linkages in chitin and chitodextrins.</text>
        <dbReference type="EC" id="3.2.1.14"/>
    </reaction>
</comment>
<evidence type="ECO:0000259" key="12">
    <source>
        <dbReference type="PROSITE" id="PS51910"/>
    </source>
</evidence>
<evidence type="ECO:0000256" key="2">
    <source>
        <dbReference type="ARBA" id="ARBA00008682"/>
    </source>
</evidence>
<evidence type="ECO:0000256" key="3">
    <source>
        <dbReference type="ARBA" id="ARBA00012729"/>
    </source>
</evidence>
<dbReference type="InterPro" id="IPR001579">
    <property type="entry name" value="Glyco_hydro_18_chit_AS"/>
</dbReference>
<dbReference type="Proteomes" id="UP000799429">
    <property type="component" value="Unassembled WGS sequence"/>
</dbReference>
<keyword evidence="6" id="KW-0325">Glycoprotein</keyword>
<dbReference type="CDD" id="cd06548">
    <property type="entry name" value="GH18_chitinase"/>
    <property type="match status" value="1"/>
</dbReference>
<feature type="signal peptide" evidence="11">
    <location>
        <begin position="1"/>
        <end position="17"/>
    </location>
</feature>
<dbReference type="SUPFAM" id="SSF51445">
    <property type="entry name" value="(Trans)glycosidases"/>
    <property type="match status" value="1"/>
</dbReference>
<dbReference type="GO" id="GO:0008843">
    <property type="term" value="F:endochitinase activity"/>
    <property type="evidence" value="ECO:0007669"/>
    <property type="project" value="UniProtKB-EC"/>
</dbReference>
<evidence type="ECO:0000313" key="13">
    <source>
        <dbReference type="EMBL" id="KAF2841521.1"/>
    </source>
</evidence>
<keyword evidence="8 10" id="KW-0326">Glycosidase</keyword>
<keyword evidence="7" id="KW-0119">Carbohydrate metabolism</keyword>
<dbReference type="InterPro" id="IPR029070">
    <property type="entry name" value="Chitinase_insertion_sf"/>
</dbReference>
<organism evidence="13 14">
    <name type="scientific">Patellaria atrata CBS 101060</name>
    <dbReference type="NCBI Taxonomy" id="1346257"/>
    <lineage>
        <taxon>Eukaryota</taxon>
        <taxon>Fungi</taxon>
        <taxon>Dikarya</taxon>
        <taxon>Ascomycota</taxon>
        <taxon>Pezizomycotina</taxon>
        <taxon>Dothideomycetes</taxon>
        <taxon>Dothideomycetes incertae sedis</taxon>
        <taxon>Patellariales</taxon>
        <taxon>Patellariaceae</taxon>
        <taxon>Patellaria</taxon>
    </lineage>
</organism>
<dbReference type="GO" id="GO:0006032">
    <property type="term" value="P:chitin catabolic process"/>
    <property type="evidence" value="ECO:0007669"/>
    <property type="project" value="UniProtKB-KW"/>
</dbReference>
<keyword evidence="4 10" id="KW-0378">Hydrolase</keyword>
<keyword evidence="9" id="KW-0624">Polysaccharide degradation</keyword>
<reference evidence="13" key="1">
    <citation type="journal article" date="2020" name="Stud. Mycol.">
        <title>101 Dothideomycetes genomes: a test case for predicting lifestyles and emergence of pathogens.</title>
        <authorList>
            <person name="Haridas S."/>
            <person name="Albert R."/>
            <person name="Binder M."/>
            <person name="Bloem J."/>
            <person name="Labutti K."/>
            <person name="Salamov A."/>
            <person name="Andreopoulos B."/>
            <person name="Baker S."/>
            <person name="Barry K."/>
            <person name="Bills G."/>
            <person name="Bluhm B."/>
            <person name="Cannon C."/>
            <person name="Castanera R."/>
            <person name="Culley D."/>
            <person name="Daum C."/>
            <person name="Ezra D."/>
            <person name="Gonzalez J."/>
            <person name="Henrissat B."/>
            <person name="Kuo A."/>
            <person name="Liang C."/>
            <person name="Lipzen A."/>
            <person name="Lutzoni F."/>
            <person name="Magnuson J."/>
            <person name="Mondo S."/>
            <person name="Nolan M."/>
            <person name="Ohm R."/>
            <person name="Pangilinan J."/>
            <person name="Park H.-J."/>
            <person name="Ramirez L."/>
            <person name="Alfaro M."/>
            <person name="Sun H."/>
            <person name="Tritt A."/>
            <person name="Yoshinaga Y."/>
            <person name="Zwiers L.-H."/>
            <person name="Turgeon B."/>
            <person name="Goodwin S."/>
            <person name="Spatafora J."/>
            <person name="Crous P."/>
            <person name="Grigoriev I."/>
        </authorList>
    </citation>
    <scope>NUCLEOTIDE SEQUENCE</scope>
    <source>
        <strain evidence="13">CBS 101060</strain>
    </source>
</reference>
<keyword evidence="14" id="KW-1185">Reference proteome</keyword>
<dbReference type="PANTHER" id="PTHR11177">
    <property type="entry name" value="CHITINASE"/>
    <property type="match status" value="1"/>
</dbReference>
<dbReference type="EC" id="3.2.1.14" evidence="3"/>
<proteinExistence type="inferred from homology"/>
<dbReference type="AlphaFoldDB" id="A0A9P4SET7"/>
<feature type="chain" id="PRO_5040163977" description="chitinase" evidence="11">
    <location>
        <begin position="18"/>
        <end position="447"/>
    </location>
</feature>
<dbReference type="GO" id="GO:0000272">
    <property type="term" value="P:polysaccharide catabolic process"/>
    <property type="evidence" value="ECO:0007669"/>
    <property type="project" value="UniProtKB-KW"/>
</dbReference>
<dbReference type="InterPro" id="IPR017853">
    <property type="entry name" value="GH"/>
</dbReference>
<dbReference type="Gene3D" id="3.10.50.10">
    <property type="match status" value="1"/>
</dbReference>
<evidence type="ECO:0000256" key="1">
    <source>
        <dbReference type="ARBA" id="ARBA00000822"/>
    </source>
</evidence>
<comment type="caution">
    <text evidence="13">The sequence shown here is derived from an EMBL/GenBank/DDBJ whole genome shotgun (WGS) entry which is preliminary data.</text>
</comment>
<keyword evidence="11" id="KW-0732">Signal</keyword>
<dbReference type="FunFam" id="3.10.50.10:FF:000005">
    <property type="entry name" value="Endochitinase B1"/>
    <property type="match status" value="1"/>
</dbReference>
<dbReference type="SMART" id="SM00636">
    <property type="entry name" value="Glyco_18"/>
    <property type="match status" value="1"/>
</dbReference>
<dbReference type="OrthoDB" id="76388at2759"/>
<dbReference type="PANTHER" id="PTHR11177:SF317">
    <property type="entry name" value="CHITINASE 12-RELATED"/>
    <property type="match status" value="1"/>
</dbReference>
<evidence type="ECO:0000313" key="14">
    <source>
        <dbReference type="Proteomes" id="UP000799429"/>
    </source>
</evidence>
<dbReference type="InterPro" id="IPR050314">
    <property type="entry name" value="Glycosyl_Hydrlase_18"/>
</dbReference>
<evidence type="ECO:0000256" key="10">
    <source>
        <dbReference type="RuleBase" id="RU000489"/>
    </source>
</evidence>
<dbReference type="GO" id="GO:0005576">
    <property type="term" value="C:extracellular region"/>
    <property type="evidence" value="ECO:0007669"/>
    <property type="project" value="TreeGrafter"/>
</dbReference>
<dbReference type="InterPro" id="IPR011583">
    <property type="entry name" value="Chitinase_II/V-like_cat"/>
</dbReference>